<evidence type="ECO:0000256" key="1">
    <source>
        <dbReference type="ARBA" id="ARBA00010820"/>
    </source>
</evidence>
<name>A0AAD7VFB1_QUISA</name>
<protein>
    <submittedName>
        <fullName evidence="4">DNA-binding storekeeper protein-related transcriptional regulator</fullName>
    </submittedName>
</protein>
<feature type="compositionally biased region" description="Polar residues" evidence="2">
    <location>
        <begin position="302"/>
        <end position="319"/>
    </location>
</feature>
<dbReference type="KEGG" id="qsa:O6P43_011184"/>
<feature type="compositionally biased region" description="Acidic residues" evidence="2">
    <location>
        <begin position="23"/>
        <end position="44"/>
    </location>
</feature>
<feature type="region of interest" description="Disordered" evidence="2">
    <location>
        <begin position="302"/>
        <end position="324"/>
    </location>
</feature>
<keyword evidence="4" id="KW-0238">DNA-binding</keyword>
<accession>A0AAD7VFB1</accession>
<comment type="caution">
    <text evidence="4">The sequence shown here is derived from an EMBL/GenBank/DDBJ whole genome shotgun (WGS) entry which is preliminary data.</text>
</comment>
<evidence type="ECO:0000259" key="3">
    <source>
        <dbReference type="Pfam" id="PF04504"/>
    </source>
</evidence>
<dbReference type="InterPro" id="IPR053932">
    <property type="entry name" value="GeBP-like_DBD"/>
</dbReference>
<dbReference type="Pfam" id="PF04504">
    <property type="entry name" value="GeBP-like_DBD"/>
    <property type="match status" value="1"/>
</dbReference>
<dbReference type="GO" id="GO:0003677">
    <property type="term" value="F:DNA binding"/>
    <property type="evidence" value="ECO:0007669"/>
    <property type="project" value="UniProtKB-KW"/>
</dbReference>
<reference evidence="4" key="1">
    <citation type="journal article" date="2023" name="Science">
        <title>Elucidation of the pathway for biosynthesis of saponin adjuvants from the soapbark tree.</title>
        <authorList>
            <person name="Reed J."/>
            <person name="Orme A."/>
            <person name="El-Demerdash A."/>
            <person name="Owen C."/>
            <person name="Martin L.B.B."/>
            <person name="Misra R.C."/>
            <person name="Kikuchi S."/>
            <person name="Rejzek M."/>
            <person name="Martin A.C."/>
            <person name="Harkess A."/>
            <person name="Leebens-Mack J."/>
            <person name="Louveau T."/>
            <person name="Stephenson M.J."/>
            <person name="Osbourn A."/>
        </authorList>
    </citation>
    <scope>NUCLEOTIDE SEQUENCE</scope>
    <source>
        <strain evidence="4">S10</strain>
    </source>
</reference>
<dbReference type="PANTHER" id="PTHR31662">
    <property type="entry name" value="BNAANNG10740D PROTEIN-RELATED"/>
    <property type="match status" value="1"/>
</dbReference>
<dbReference type="InterPro" id="IPR007592">
    <property type="entry name" value="GEBP"/>
</dbReference>
<dbReference type="GO" id="GO:0006355">
    <property type="term" value="P:regulation of DNA-templated transcription"/>
    <property type="evidence" value="ECO:0007669"/>
    <property type="project" value="InterPro"/>
</dbReference>
<feature type="region of interest" description="Disordered" evidence="2">
    <location>
        <begin position="1"/>
        <end position="46"/>
    </location>
</feature>
<gene>
    <name evidence="4" type="ORF">O6P43_011184</name>
</gene>
<feature type="domain" description="Glabrous enhancer-binding protein-like DBD" evidence="3">
    <location>
        <begin position="118"/>
        <end position="213"/>
    </location>
</feature>
<proteinExistence type="inferred from homology"/>
<evidence type="ECO:0000256" key="2">
    <source>
        <dbReference type="SAM" id="MobiDB-lite"/>
    </source>
</evidence>
<dbReference type="GO" id="GO:0005634">
    <property type="term" value="C:nucleus"/>
    <property type="evidence" value="ECO:0007669"/>
    <property type="project" value="TreeGrafter"/>
</dbReference>
<dbReference type="Proteomes" id="UP001163823">
    <property type="component" value="Chromosome 4"/>
</dbReference>
<organism evidence="4 5">
    <name type="scientific">Quillaja saponaria</name>
    <name type="common">Soap bark tree</name>
    <dbReference type="NCBI Taxonomy" id="32244"/>
    <lineage>
        <taxon>Eukaryota</taxon>
        <taxon>Viridiplantae</taxon>
        <taxon>Streptophyta</taxon>
        <taxon>Embryophyta</taxon>
        <taxon>Tracheophyta</taxon>
        <taxon>Spermatophyta</taxon>
        <taxon>Magnoliopsida</taxon>
        <taxon>eudicotyledons</taxon>
        <taxon>Gunneridae</taxon>
        <taxon>Pentapetalae</taxon>
        <taxon>rosids</taxon>
        <taxon>fabids</taxon>
        <taxon>Fabales</taxon>
        <taxon>Quillajaceae</taxon>
        <taxon>Quillaja</taxon>
    </lineage>
</organism>
<dbReference type="AlphaFoldDB" id="A0AAD7VFB1"/>
<evidence type="ECO:0000313" key="5">
    <source>
        <dbReference type="Proteomes" id="UP001163823"/>
    </source>
</evidence>
<sequence>MLSPLVSWILSSSSSSSSSSSDGGDEENYDNDDEYYTDDNDWDQNGENCNEFEASPLLSFAGNAIPVAVALSNASPAVTVAIPSADEPLNPTNNAGDNTFIIGSNKRRRINYRRQAPRLWTEHDEMELLKGFLDYAKQNRRTTIPVQNDAALFFVQIGTKLDVDFNKNQLVEKLRRLKRKYGLVLSKIKISKECSFKNPHEKAIFEISHNIWGNSEVGGPKPNKNISSIRVKIEELDGNGEEHNMTRLQKRPQNGVTPNGNNSVKSLIEETLKSCLSPLLKELLEETRESSVGGMGPGVLASSSMPLSLGEQSATNSGNGDVGDEEWRKLRISELEAYSQQLEVVQEQVKTALEKLRSMGG</sequence>
<comment type="similarity">
    <text evidence="1">Belongs to the GeBP family.</text>
</comment>
<dbReference type="EMBL" id="JARAOO010000004">
    <property type="protein sequence ID" value="KAJ7973450.1"/>
    <property type="molecule type" value="Genomic_DNA"/>
</dbReference>
<dbReference type="PANTHER" id="PTHR31662:SF41">
    <property type="entry name" value="TRANSCRIPTION FACTOR GEBP FAMILY-RELATED"/>
    <property type="match status" value="1"/>
</dbReference>
<evidence type="ECO:0000313" key="4">
    <source>
        <dbReference type="EMBL" id="KAJ7973450.1"/>
    </source>
</evidence>
<feature type="compositionally biased region" description="Low complexity" evidence="2">
    <location>
        <begin position="11"/>
        <end position="22"/>
    </location>
</feature>
<keyword evidence="5" id="KW-1185">Reference proteome</keyword>